<evidence type="ECO:0000256" key="7">
    <source>
        <dbReference type="SAM" id="MobiDB-lite"/>
    </source>
</evidence>
<dbReference type="GO" id="GO:0070979">
    <property type="term" value="P:protein K11-linked ubiquitination"/>
    <property type="evidence" value="ECO:0007669"/>
    <property type="project" value="TreeGrafter"/>
</dbReference>
<reference evidence="11" key="1">
    <citation type="submission" date="2016-06" db="UniProtKB">
        <authorList>
            <consortium name="WormBaseParasite"/>
        </authorList>
    </citation>
    <scope>IDENTIFICATION</scope>
</reference>
<proteinExistence type="inferred from homology"/>
<dbReference type="Pfam" id="PF25773">
    <property type="entry name" value="TPR_ANAPC2"/>
    <property type="match status" value="1"/>
</dbReference>
<organism evidence="11">
    <name type="scientific">Schistocephalus solidus</name>
    <name type="common">Tapeworm</name>
    <dbReference type="NCBI Taxonomy" id="70667"/>
    <lineage>
        <taxon>Eukaryota</taxon>
        <taxon>Metazoa</taxon>
        <taxon>Spiralia</taxon>
        <taxon>Lophotrochozoa</taxon>
        <taxon>Platyhelminthes</taxon>
        <taxon>Cestoda</taxon>
        <taxon>Eucestoda</taxon>
        <taxon>Diphyllobothriidea</taxon>
        <taxon>Diphyllobothriidae</taxon>
        <taxon>Schistocephalus</taxon>
    </lineage>
</organism>
<dbReference type="WBParaSite" id="SSLN_0000304401-mRNA-1">
    <property type="protein sequence ID" value="SSLN_0000304401-mRNA-1"/>
    <property type="gene ID" value="SSLN_0000304401"/>
</dbReference>
<evidence type="ECO:0000256" key="3">
    <source>
        <dbReference type="ARBA" id="ARBA00022776"/>
    </source>
</evidence>
<dbReference type="SUPFAM" id="SSF46785">
    <property type="entry name" value="Winged helix' DNA-binding domain"/>
    <property type="match status" value="1"/>
</dbReference>
<dbReference type="InterPro" id="IPR016158">
    <property type="entry name" value="Cullin_homology"/>
</dbReference>
<reference evidence="9 10" key="2">
    <citation type="submission" date="2018-11" db="EMBL/GenBank/DDBJ databases">
        <authorList>
            <consortium name="Pathogen Informatics"/>
        </authorList>
    </citation>
    <scope>NUCLEOTIDE SEQUENCE [LARGE SCALE GENOMIC DNA]</scope>
    <source>
        <strain evidence="9 10">NST_G2</strain>
    </source>
</reference>
<dbReference type="InterPro" id="IPR036388">
    <property type="entry name" value="WH-like_DNA-bd_sf"/>
</dbReference>
<feature type="domain" description="Cullin family profile" evidence="8">
    <location>
        <begin position="460"/>
        <end position="651"/>
    </location>
</feature>
<accession>A0A183SFE6</accession>
<dbReference type="EMBL" id="UYSU01032383">
    <property type="protein sequence ID" value="VDL89329.1"/>
    <property type="molecule type" value="Genomic_DNA"/>
</dbReference>
<evidence type="ECO:0000313" key="11">
    <source>
        <dbReference type="WBParaSite" id="SSLN_0000304401-mRNA-1"/>
    </source>
</evidence>
<evidence type="ECO:0000256" key="2">
    <source>
        <dbReference type="ARBA" id="ARBA00022618"/>
    </source>
</evidence>
<dbReference type="GO" id="GO:0005680">
    <property type="term" value="C:anaphase-promoting complex"/>
    <property type="evidence" value="ECO:0007669"/>
    <property type="project" value="TreeGrafter"/>
</dbReference>
<dbReference type="PROSITE" id="PS50069">
    <property type="entry name" value="CULLIN_2"/>
    <property type="match status" value="1"/>
</dbReference>
<dbReference type="InterPro" id="IPR044554">
    <property type="entry name" value="ANAPC2"/>
</dbReference>
<dbReference type="SUPFAM" id="SSF75632">
    <property type="entry name" value="Cullin homology domain"/>
    <property type="match status" value="1"/>
</dbReference>
<evidence type="ECO:0000313" key="9">
    <source>
        <dbReference type="EMBL" id="VDL89329.1"/>
    </source>
</evidence>
<dbReference type="GO" id="GO:0006511">
    <property type="term" value="P:ubiquitin-dependent protein catabolic process"/>
    <property type="evidence" value="ECO:0007669"/>
    <property type="project" value="InterPro"/>
</dbReference>
<evidence type="ECO:0000256" key="6">
    <source>
        <dbReference type="PROSITE-ProRule" id="PRU00330"/>
    </source>
</evidence>
<dbReference type="Pfam" id="PF26557">
    <property type="entry name" value="Cullin_AB"/>
    <property type="match status" value="1"/>
</dbReference>
<dbReference type="GO" id="GO:0031625">
    <property type="term" value="F:ubiquitin protein ligase binding"/>
    <property type="evidence" value="ECO:0007669"/>
    <property type="project" value="InterPro"/>
</dbReference>
<gene>
    <name evidence="9" type="ORF">SSLN_LOCUS2944</name>
</gene>
<dbReference type="InterPro" id="IPR036390">
    <property type="entry name" value="WH_DNA-bd_sf"/>
</dbReference>
<keyword evidence="10" id="KW-1185">Reference proteome</keyword>
<dbReference type="Proteomes" id="UP000275846">
    <property type="component" value="Unassembled WGS sequence"/>
</dbReference>
<dbReference type="GO" id="GO:0051301">
    <property type="term" value="P:cell division"/>
    <property type="evidence" value="ECO:0007669"/>
    <property type="project" value="UniProtKB-KW"/>
</dbReference>
<protein>
    <recommendedName>
        <fullName evidence="1">Anaphase-promoting complex subunit 2</fullName>
    </recommendedName>
</protein>
<feature type="region of interest" description="Disordered" evidence="7">
    <location>
        <begin position="532"/>
        <end position="553"/>
    </location>
</feature>
<dbReference type="SMART" id="SM00182">
    <property type="entry name" value="CULLIN"/>
    <property type="match status" value="1"/>
</dbReference>
<dbReference type="InterPro" id="IPR059120">
    <property type="entry name" value="Cullin-like_AB"/>
</dbReference>
<name>A0A183SFE6_SCHSO</name>
<dbReference type="Gene3D" id="1.20.1310.10">
    <property type="entry name" value="Cullin Repeats"/>
    <property type="match status" value="1"/>
</dbReference>
<evidence type="ECO:0000259" key="8">
    <source>
        <dbReference type="PROSITE" id="PS50069"/>
    </source>
</evidence>
<dbReference type="SMART" id="SM01013">
    <property type="entry name" value="APC2"/>
    <property type="match status" value="1"/>
</dbReference>
<dbReference type="AlphaFoldDB" id="A0A183SFE6"/>
<evidence type="ECO:0000256" key="1">
    <source>
        <dbReference type="ARBA" id="ARBA00016068"/>
    </source>
</evidence>
<dbReference type="InterPro" id="IPR036317">
    <property type="entry name" value="Cullin_homology_sf"/>
</dbReference>
<dbReference type="OrthoDB" id="5581181at2759"/>
<keyword evidence="2" id="KW-0132">Cell division</keyword>
<dbReference type="InterPro" id="IPR014786">
    <property type="entry name" value="ANAPC2_C"/>
</dbReference>
<evidence type="ECO:0000313" key="10">
    <source>
        <dbReference type="Proteomes" id="UP000275846"/>
    </source>
</evidence>
<keyword evidence="5" id="KW-0131">Cell cycle</keyword>
<evidence type="ECO:0000256" key="4">
    <source>
        <dbReference type="ARBA" id="ARBA00022786"/>
    </source>
</evidence>
<evidence type="ECO:0000256" key="5">
    <source>
        <dbReference type="ARBA" id="ARBA00023306"/>
    </source>
</evidence>
<dbReference type="GO" id="GO:0007091">
    <property type="term" value="P:metaphase/anaphase transition of mitotic cell cycle"/>
    <property type="evidence" value="ECO:0007669"/>
    <property type="project" value="TreeGrafter"/>
</dbReference>
<keyword evidence="3" id="KW-0498">Mitosis</keyword>
<dbReference type="PANTHER" id="PTHR45957">
    <property type="entry name" value="ANAPHASE-PROMOTING COMPLEX SUBUNIT 2"/>
    <property type="match status" value="1"/>
</dbReference>
<dbReference type="Gene3D" id="1.10.10.10">
    <property type="entry name" value="Winged helix-like DNA-binding domain superfamily/Winged helix DNA-binding domain"/>
    <property type="match status" value="1"/>
</dbReference>
<sequence>MTASRRRPTMFMASLEELVNSGLHKEFPEVFLEDALNLFQSASSFDNLTPCAKLFPNSIDGYHTSLLIFSKYSDKLLAVLSQLQSIQRTFELIQDVFEHSLPEERAYFQLAAIAAVFPTNIRTALKPFLKAYLLLELLDSEMSNPAYSPFEQPSSCSLQAHTAHLELGRSVFVANSRLSLKFLLRDLWLPFIKSTFYHRMADLISGVFTESFVQRLQEYLEFVVVKGWLRNIGVKPKSASAALLPNLLFETYYAVRRQELFSIMIEYPESHPSLLDLRLCFQNAKLLQDLIDELGHEVRTRLLHPGVHTDQILLGYGCLVRALRVIDPSSVAQDIICQPVAVCLRARDDAVHCIVDRLISPPDDAQQSSQAVGLQQELLLPTPLEVEPTDELREGDAHLFAHDPSGYVGVSSVPVDMDSEAGIPFSQATEELDWDRWMPDPIEARHHTGLWRRKIDLLSLLVGIYGSKKAFLLEYRNLLSQRLLKMLSFDTDAQLRHLELLKRRFGEADMQECDVMLKDIRDSRRITNYVAEDLKRSEDEEGQEEGVRASDESSTQFPLQAFILSGEYWPEFHREQFKLPSGLLKPFEHFTSRFEEVKGNRSVKWMHKLGLVNVDIERDGQPVTMDVSPLQAALLHLFTLKPRWTLCDLGQVRLPQAVKITAPFLLKLFFIMYPILSFFRLINAELEVTVSSIRRNLHPFVSLGILEEVPGAIGSPASTSVLETYRVCAHRPPSPLRSVTASGTGESEACGAARLSEISLSIAVDDVSRVVDVETSPVASSRETVNQELQVFWSYILGMLTNLGGLSLDRIHSMLRMFLLGGVSEAGECTKQQLRHFLEGKLREGQLICEDDLYKLP</sequence>
<comment type="similarity">
    <text evidence="6">Belongs to the cullin family.</text>
</comment>
<dbReference type="Pfam" id="PF08672">
    <property type="entry name" value="ANAPC2"/>
    <property type="match status" value="1"/>
</dbReference>
<dbReference type="PANTHER" id="PTHR45957:SF1">
    <property type="entry name" value="ANAPHASE-PROMOTING COMPLEX SUBUNIT 2"/>
    <property type="match status" value="1"/>
</dbReference>
<dbReference type="Gene3D" id="3.30.230.130">
    <property type="entry name" value="Cullin, Chain C, Domain 2"/>
    <property type="match status" value="1"/>
</dbReference>
<dbReference type="STRING" id="70667.A0A183SFE6"/>
<keyword evidence="4" id="KW-0833">Ubl conjugation pathway</keyword>
<dbReference type="InterPro" id="IPR057975">
    <property type="entry name" value="TPR_ANAPC2"/>
</dbReference>